<organism evidence="1 2">
    <name type="scientific">Amycolatopsis cynarae</name>
    <dbReference type="NCBI Taxonomy" id="2995223"/>
    <lineage>
        <taxon>Bacteria</taxon>
        <taxon>Bacillati</taxon>
        <taxon>Actinomycetota</taxon>
        <taxon>Actinomycetes</taxon>
        <taxon>Pseudonocardiales</taxon>
        <taxon>Pseudonocardiaceae</taxon>
        <taxon>Amycolatopsis</taxon>
    </lineage>
</organism>
<evidence type="ECO:0000313" key="2">
    <source>
        <dbReference type="Proteomes" id="UP001163203"/>
    </source>
</evidence>
<gene>
    <name evidence="1" type="ORF">ORV05_09110</name>
</gene>
<accession>A0ABY7B6F8</accession>
<evidence type="ECO:0000313" key="1">
    <source>
        <dbReference type="EMBL" id="WAL67909.1"/>
    </source>
</evidence>
<name>A0ABY7B6F8_9PSEU</name>
<dbReference type="RefSeq" id="WP_268758004.1">
    <property type="nucleotide sequence ID" value="NZ_CP113836.1"/>
</dbReference>
<protein>
    <submittedName>
        <fullName evidence="1">Uncharacterized protein</fullName>
    </submittedName>
</protein>
<reference evidence="1" key="1">
    <citation type="submission" date="2022-11" db="EMBL/GenBank/DDBJ databases">
        <authorList>
            <person name="Mo P."/>
        </authorList>
    </citation>
    <scope>NUCLEOTIDE SEQUENCE</scope>
    <source>
        <strain evidence="1">HUAS 11-8</strain>
    </source>
</reference>
<proteinExistence type="predicted"/>
<dbReference type="EMBL" id="CP113836">
    <property type="protein sequence ID" value="WAL67909.1"/>
    <property type="molecule type" value="Genomic_DNA"/>
</dbReference>
<keyword evidence="2" id="KW-1185">Reference proteome</keyword>
<dbReference type="Proteomes" id="UP001163203">
    <property type="component" value="Chromosome"/>
</dbReference>
<sequence length="57" mass="5966">MLAGNAKECELLFSVLSGAAREWASPLGKSGGEGVPFKVLLLAYEESIGLLLDEVSV</sequence>